<proteinExistence type="predicted"/>
<dbReference type="Proteomes" id="UP000192132">
    <property type="component" value="Unassembled WGS sequence"/>
</dbReference>
<evidence type="ECO:0000313" key="4">
    <source>
        <dbReference type="Proteomes" id="UP000192132"/>
    </source>
</evidence>
<dbReference type="OrthoDB" id="7063113at2"/>
<dbReference type="RefSeq" id="WP_076878545.1">
    <property type="nucleotide sequence ID" value="NZ_MLCN01000027.1"/>
</dbReference>
<gene>
    <name evidence="3" type="ORF">BKE30_10440</name>
</gene>
<dbReference type="Pfam" id="PF04072">
    <property type="entry name" value="LCM"/>
    <property type="match status" value="1"/>
</dbReference>
<evidence type="ECO:0000313" key="3">
    <source>
        <dbReference type="EMBL" id="ONG39177.1"/>
    </source>
</evidence>
<dbReference type="EMBL" id="MLCN01000027">
    <property type="protein sequence ID" value="ONG39177.1"/>
    <property type="molecule type" value="Genomic_DNA"/>
</dbReference>
<dbReference type="SUPFAM" id="SSF53335">
    <property type="entry name" value="S-adenosyl-L-methionine-dependent methyltransferases"/>
    <property type="match status" value="1"/>
</dbReference>
<organism evidence="3 4">
    <name type="scientific">Alkanindiges hydrocarboniclasticus</name>
    <dbReference type="NCBI Taxonomy" id="1907941"/>
    <lineage>
        <taxon>Bacteria</taxon>
        <taxon>Pseudomonadati</taxon>
        <taxon>Pseudomonadota</taxon>
        <taxon>Gammaproteobacteria</taxon>
        <taxon>Moraxellales</taxon>
        <taxon>Moraxellaceae</taxon>
        <taxon>Alkanindiges</taxon>
    </lineage>
</organism>
<dbReference type="InterPro" id="IPR007213">
    <property type="entry name" value="Ppm1/Ppm2/Tcmp"/>
</dbReference>
<dbReference type="InterPro" id="IPR029063">
    <property type="entry name" value="SAM-dependent_MTases_sf"/>
</dbReference>
<dbReference type="PANTHER" id="PTHR43619">
    <property type="entry name" value="S-ADENOSYL-L-METHIONINE-DEPENDENT METHYLTRANSFERASE YKTD-RELATED"/>
    <property type="match status" value="1"/>
</dbReference>
<evidence type="ECO:0000256" key="1">
    <source>
        <dbReference type="ARBA" id="ARBA00022603"/>
    </source>
</evidence>
<name>A0A1S8CU24_9GAMM</name>
<dbReference type="PANTHER" id="PTHR43619:SF2">
    <property type="entry name" value="S-ADENOSYL-L-METHIONINE-DEPENDENT METHYLTRANSFERASES SUPERFAMILY PROTEIN"/>
    <property type="match status" value="1"/>
</dbReference>
<dbReference type="GO" id="GO:0008168">
    <property type="term" value="F:methyltransferase activity"/>
    <property type="evidence" value="ECO:0007669"/>
    <property type="project" value="UniProtKB-KW"/>
</dbReference>
<keyword evidence="2 3" id="KW-0808">Transferase</keyword>
<comment type="caution">
    <text evidence="3">The sequence shown here is derived from an EMBL/GenBank/DDBJ whole genome shotgun (WGS) entry which is preliminary data.</text>
</comment>
<evidence type="ECO:0000256" key="2">
    <source>
        <dbReference type="ARBA" id="ARBA00022679"/>
    </source>
</evidence>
<sequence>MNTKTAQDLSPHRHISFTAHYTGYIWYLLGISHERLATSKGKQLATLLHPFETLAEKFVGHSVRSTLKLRHRLIDQRLEQLIAQHPNIQIIEIAAGLSPRGWRFRQKYSGINYIEVDLPVMAATKSEALMPIEPDAKVYGCDIFSDQFQQILRQDLDPTRPIVVLSEGLINYFSKDLIGQLSQILSTAFKQFPQGYFISDLYPEPTHRLAKVIWHSSKLLKFLSKSEFQFYFISPQEAANFFKGHGFKTAHIRQASNYEHPEEQNHLGDIVWIVDAQV</sequence>
<protein>
    <submittedName>
        <fullName evidence="3">Leucine carboxyl methyltransferase</fullName>
    </submittedName>
</protein>
<keyword evidence="1 3" id="KW-0489">Methyltransferase</keyword>
<keyword evidence="4" id="KW-1185">Reference proteome</keyword>
<dbReference type="STRING" id="1907941.BKE30_10440"/>
<accession>A0A1S8CU24</accession>
<reference evidence="3 4" key="1">
    <citation type="submission" date="2016-10" db="EMBL/GenBank/DDBJ databases">
        <title>Draft Genome sequence of Alkanindiges sp. strain H1.</title>
        <authorList>
            <person name="Subhash Y."/>
            <person name="Lee S."/>
        </authorList>
    </citation>
    <scope>NUCLEOTIDE SEQUENCE [LARGE SCALE GENOMIC DNA]</scope>
    <source>
        <strain evidence="3 4">H1</strain>
    </source>
</reference>
<dbReference type="AlphaFoldDB" id="A0A1S8CU24"/>
<dbReference type="GO" id="GO:0032259">
    <property type="term" value="P:methylation"/>
    <property type="evidence" value="ECO:0007669"/>
    <property type="project" value="UniProtKB-KW"/>
</dbReference>
<dbReference type="Gene3D" id="3.40.50.150">
    <property type="entry name" value="Vaccinia Virus protein VP39"/>
    <property type="match status" value="1"/>
</dbReference>